<dbReference type="Proteomes" id="UP001056120">
    <property type="component" value="Linkage Group LG07"/>
</dbReference>
<protein>
    <submittedName>
        <fullName evidence="1">Uncharacterized protein</fullName>
    </submittedName>
</protein>
<sequence length="128" mass="14228">MYSFGVLVLEIVCGEKNREFIHKEHCNNLTGHAWTLHNEGRFLQLVAKCLSESINVSQVLRSTHVGLLCVQRRPEDRPAMTSVIVMLGSEGPLPSPKEPGFYVGNSTEDTRQSSSSNNELSITMLNGR</sequence>
<dbReference type="EMBL" id="CM042024">
    <property type="protein sequence ID" value="KAI3809977.1"/>
    <property type="molecule type" value="Genomic_DNA"/>
</dbReference>
<reference evidence="1 2" key="2">
    <citation type="journal article" date="2022" name="Mol. Ecol. Resour.">
        <title>The genomes of chicory, endive, great burdock and yacon provide insights into Asteraceae paleo-polyploidization history and plant inulin production.</title>
        <authorList>
            <person name="Fan W."/>
            <person name="Wang S."/>
            <person name="Wang H."/>
            <person name="Wang A."/>
            <person name="Jiang F."/>
            <person name="Liu H."/>
            <person name="Zhao H."/>
            <person name="Xu D."/>
            <person name="Zhang Y."/>
        </authorList>
    </citation>
    <scope>NUCLEOTIDE SEQUENCE [LARGE SCALE GENOMIC DNA]</scope>
    <source>
        <strain evidence="2">cv. Yunnan</strain>
        <tissue evidence="1">Leaves</tissue>
    </source>
</reference>
<comment type="caution">
    <text evidence="1">The sequence shown here is derived from an EMBL/GenBank/DDBJ whole genome shotgun (WGS) entry which is preliminary data.</text>
</comment>
<evidence type="ECO:0000313" key="1">
    <source>
        <dbReference type="EMBL" id="KAI3809977.1"/>
    </source>
</evidence>
<organism evidence="1 2">
    <name type="scientific">Smallanthus sonchifolius</name>
    <dbReference type="NCBI Taxonomy" id="185202"/>
    <lineage>
        <taxon>Eukaryota</taxon>
        <taxon>Viridiplantae</taxon>
        <taxon>Streptophyta</taxon>
        <taxon>Embryophyta</taxon>
        <taxon>Tracheophyta</taxon>
        <taxon>Spermatophyta</taxon>
        <taxon>Magnoliopsida</taxon>
        <taxon>eudicotyledons</taxon>
        <taxon>Gunneridae</taxon>
        <taxon>Pentapetalae</taxon>
        <taxon>asterids</taxon>
        <taxon>campanulids</taxon>
        <taxon>Asterales</taxon>
        <taxon>Asteraceae</taxon>
        <taxon>Asteroideae</taxon>
        <taxon>Heliantheae alliance</taxon>
        <taxon>Millerieae</taxon>
        <taxon>Smallanthus</taxon>
    </lineage>
</organism>
<evidence type="ECO:0000313" key="2">
    <source>
        <dbReference type="Proteomes" id="UP001056120"/>
    </source>
</evidence>
<proteinExistence type="predicted"/>
<keyword evidence="2" id="KW-1185">Reference proteome</keyword>
<gene>
    <name evidence="1" type="ORF">L1987_19582</name>
</gene>
<reference evidence="2" key="1">
    <citation type="journal article" date="2022" name="Mol. Ecol. Resour.">
        <title>The genomes of chicory, endive, great burdock and yacon provide insights into Asteraceae palaeo-polyploidization history and plant inulin production.</title>
        <authorList>
            <person name="Fan W."/>
            <person name="Wang S."/>
            <person name="Wang H."/>
            <person name="Wang A."/>
            <person name="Jiang F."/>
            <person name="Liu H."/>
            <person name="Zhao H."/>
            <person name="Xu D."/>
            <person name="Zhang Y."/>
        </authorList>
    </citation>
    <scope>NUCLEOTIDE SEQUENCE [LARGE SCALE GENOMIC DNA]</scope>
    <source>
        <strain evidence="2">cv. Yunnan</strain>
    </source>
</reference>
<accession>A0ACB9IPH0</accession>
<name>A0ACB9IPH0_9ASTR</name>